<protein>
    <recommendedName>
        <fullName evidence="3">SnoaL-like domain-containing protein</fullName>
    </recommendedName>
</protein>
<sequence>MSKLESFLLIVLLPPHQRIYKHERPCSQFNIPIHPSIKSRPAVVHFVDSFFARTLFQPDDDLAATVLSAELAPDAAININGNHLTAETFIGLITSQFRGAFSASVTSIQDLNVVPTNETKTSGIVGQYSKYETRGKADGKVLKQSATTIVKVDERDGKKLITSIWEAQTVDEE</sequence>
<dbReference type="Proteomes" id="UP000092583">
    <property type="component" value="Unassembled WGS sequence"/>
</dbReference>
<organism evidence="1 2">
    <name type="scientific">Kwoniella mangroviensis CBS 10435</name>
    <dbReference type="NCBI Taxonomy" id="1331196"/>
    <lineage>
        <taxon>Eukaryota</taxon>
        <taxon>Fungi</taxon>
        <taxon>Dikarya</taxon>
        <taxon>Basidiomycota</taxon>
        <taxon>Agaricomycotina</taxon>
        <taxon>Tremellomycetes</taxon>
        <taxon>Tremellales</taxon>
        <taxon>Cryptococcaceae</taxon>
        <taxon>Kwoniella</taxon>
    </lineage>
</organism>
<dbReference type="EMBL" id="KI669470">
    <property type="protein sequence ID" value="OCF54412.1"/>
    <property type="molecule type" value="Genomic_DNA"/>
</dbReference>
<reference evidence="1 2" key="1">
    <citation type="submission" date="2013-07" db="EMBL/GenBank/DDBJ databases">
        <title>The Genome Sequence of Kwoniella mangroviensis CBS10435.</title>
        <authorList>
            <consortium name="The Broad Institute Genome Sequencing Platform"/>
            <person name="Cuomo C."/>
            <person name="Litvintseva A."/>
            <person name="Chen Y."/>
            <person name="Heitman J."/>
            <person name="Sun S."/>
            <person name="Springer D."/>
            <person name="Dromer F."/>
            <person name="Young S.K."/>
            <person name="Zeng Q."/>
            <person name="Gargeya S."/>
            <person name="Fitzgerald M."/>
            <person name="Abouelleil A."/>
            <person name="Alvarado L."/>
            <person name="Berlin A.M."/>
            <person name="Chapman S.B."/>
            <person name="Dewar J."/>
            <person name="Goldberg J."/>
            <person name="Griggs A."/>
            <person name="Gujja S."/>
            <person name="Hansen M."/>
            <person name="Howarth C."/>
            <person name="Imamovic A."/>
            <person name="Larimer J."/>
            <person name="McCowan C."/>
            <person name="Murphy C."/>
            <person name="Pearson M."/>
            <person name="Priest M."/>
            <person name="Roberts A."/>
            <person name="Saif S."/>
            <person name="Shea T."/>
            <person name="Sykes S."/>
            <person name="Wortman J."/>
            <person name="Nusbaum C."/>
            <person name="Birren B."/>
        </authorList>
    </citation>
    <scope>NUCLEOTIDE SEQUENCE [LARGE SCALE GENOMIC DNA]</scope>
    <source>
        <strain evidence="1 2">CBS 10435</strain>
    </source>
</reference>
<evidence type="ECO:0000313" key="2">
    <source>
        <dbReference type="Proteomes" id="UP000092583"/>
    </source>
</evidence>
<dbReference type="OrthoDB" id="2562934at2759"/>
<gene>
    <name evidence="1" type="ORF">L486_07960</name>
</gene>
<evidence type="ECO:0000313" key="1">
    <source>
        <dbReference type="EMBL" id="OCF54412.1"/>
    </source>
</evidence>
<accession>A0A1B9IFX9</accession>
<dbReference type="AlphaFoldDB" id="A0A1B9IFX9"/>
<reference evidence="2" key="2">
    <citation type="submission" date="2013-12" db="EMBL/GenBank/DDBJ databases">
        <title>Evolution of pathogenesis and genome organization in the Tremellales.</title>
        <authorList>
            <person name="Cuomo C."/>
            <person name="Litvintseva A."/>
            <person name="Heitman J."/>
            <person name="Chen Y."/>
            <person name="Sun S."/>
            <person name="Springer D."/>
            <person name="Dromer F."/>
            <person name="Young S."/>
            <person name="Zeng Q."/>
            <person name="Chapman S."/>
            <person name="Gujja S."/>
            <person name="Saif S."/>
            <person name="Birren B."/>
        </authorList>
    </citation>
    <scope>NUCLEOTIDE SEQUENCE [LARGE SCALE GENOMIC DNA]</scope>
    <source>
        <strain evidence="2">CBS 10435</strain>
    </source>
</reference>
<evidence type="ECO:0008006" key="3">
    <source>
        <dbReference type="Google" id="ProtNLM"/>
    </source>
</evidence>
<dbReference type="STRING" id="1331196.A0A1B9IFX9"/>
<proteinExistence type="predicted"/>
<keyword evidence="2" id="KW-1185">Reference proteome</keyword>
<name>A0A1B9IFX9_9TREE</name>